<dbReference type="Proteomes" id="UP001159200">
    <property type="component" value="Unassembled WGS sequence"/>
</dbReference>
<sequence length="95" mass="11140">MKNTSPLKDFSMTFAEVKYQYGRFETHKEMVQAIDLFIKTNCTNEDAEAITKLIELREIISKDLEDEANKFDEKSSKFETKEIAFDKHYGIEGEF</sequence>
<accession>A0ABT6IZZ7</accession>
<comment type="caution">
    <text evidence="1">The sequence shown here is derived from an EMBL/GenBank/DDBJ whole genome shotgun (WGS) entry which is preliminary data.</text>
</comment>
<protein>
    <recommendedName>
        <fullName evidence="3">Phage protein</fullName>
    </recommendedName>
</protein>
<keyword evidence="2" id="KW-1185">Reference proteome</keyword>
<evidence type="ECO:0000313" key="1">
    <source>
        <dbReference type="EMBL" id="MDH5157840.1"/>
    </source>
</evidence>
<evidence type="ECO:0000313" key="2">
    <source>
        <dbReference type="Proteomes" id="UP001159200"/>
    </source>
</evidence>
<name>A0ABT6IZZ7_9STAP</name>
<reference evidence="1 2" key="1">
    <citation type="submission" date="2023-03" db="EMBL/GenBank/DDBJ databases">
        <title>Bacterial isolates from washroom surfaces on a university campus.</title>
        <authorList>
            <person name="Holman D.B."/>
            <person name="Gzyl K.E."/>
            <person name="Taheri A.E."/>
        </authorList>
    </citation>
    <scope>NUCLEOTIDE SEQUENCE [LARGE SCALE GENOMIC DNA]</scope>
    <source>
        <strain evidence="1 2">RD01</strain>
    </source>
</reference>
<proteinExistence type="predicted"/>
<organism evidence="1 2">
    <name type="scientific">Staphylococcus cohnii</name>
    <dbReference type="NCBI Taxonomy" id="29382"/>
    <lineage>
        <taxon>Bacteria</taxon>
        <taxon>Bacillati</taxon>
        <taxon>Bacillota</taxon>
        <taxon>Bacilli</taxon>
        <taxon>Bacillales</taxon>
        <taxon>Staphylococcaceae</taxon>
        <taxon>Staphylococcus</taxon>
        <taxon>Staphylococcus cohnii species complex</taxon>
    </lineage>
</organism>
<gene>
    <name evidence="1" type="ORF">P5X59_05825</name>
</gene>
<dbReference type="RefSeq" id="WP_280561386.1">
    <property type="nucleotide sequence ID" value="NZ_JAROYJ010000007.1"/>
</dbReference>
<evidence type="ECO:0008006" key="3">
    <source>
        <dbReference type="Google" id="ProtNLM"/>
    </source>
</evidence>
<dbReference type="EMBL" id="JAROYR010000006">
    <property type="protein sequence ID" value="MDH5157840.1"/>
    <property type="molecule type" value="Genomic_DNA"/>
</dbReference>